<proteinExistence type="inferred from homology"/>
<dbReference type="InterPro" id="IPR035906">
    <property type="entry name" value="MetI-like_sf"/>
</dbReference>
<dbReference type="EMBL" id="JGZI01000008">
    <property type="protein sequence ID" value="KFI82779.1"/>
    <property type="molecule type" value="Genomic_DNA"/>
</dbReference>
<dbReference type="InterPro" id="IPR051789">
    <property type="entry name" value="Bact_Polyamine_Transport"/>
</dbReference>
<dbReference type="STRING" id="218140.BPSY_0571"/>
<keyword evidence="8 11" id="KW-0472">Membrane</keyword>
<feature type="transmembrane region" description="Helical" evidence="11">
    <location>
        <begin position="251"/>
        <end position="272"/>
    </location>
</feature>
<dbReference type="GO" id="GO:0005886">
    <property type="term" value="C:plasma membrane"/>
    <property type="evidence" value="ECO:0007669"/>
    <property type="project" value="UniProtKB-SubCell"/>
</dbReference>
<feature type="transmembrane region" description="Helical" evidence="11">
    <location>
        <begin position="148"/>
        <end position="172"/>
    </location>
</feature>
<dbReference type="Proteomes" id="UP000029050">
    <property type="component" value="Unassembled WGS sequence"/>
</dbReference>
<evidence type="ECO:0000256" key="7">
    <source>
        <dbReference type="ARBA" id="ARBA00022989"/>
    </source>
</evidence>
<dbReference type="AlphaFoldDB" id="A0A087CHM9"/>
<keyword evidence="5" id="KW-0997">Cell inner membrane</keyword>
<dbReference type="Pfam" id="PF00528">
    <property type="entry name" value="BPD_transp_1"/>
    <property type="match status" value="1"/>
</dbReference>
<comment type="similarity">
    <text evidence="2">Belongs to the binding-protein-dependent transport system permease family. CysTW subfamily.</text>
</comment>
<evidence type="ECO:0000256" key="3">
    <source>
        <dbReference type="ARBA" id="ARBA00022448"/>
    </source>
</evidence>
<keyword evidence="3 11" id="KW-0813">Transport</keyword>
<comment type="caution">
    <text evidence="14">The sequence shown here is derived from an EMBL/GenBank/DDBJ whole genome shotgun (WGS) entry which is preliminary data.</text>
</comment>
<feature type="transmembrane region" description="Helical" evidence="11">
    <location>
        <begin position="116"/>
        <end position="136"/>
    </location>
</feature>
<reference evidence="14 15" key="1">
    <citation type="submission" date="2014-03" db="EMBL/GenBank/DDBJ databases">
        <title>Genomics of Bifidobacteria.</title>
        <authorList>
            <person name="Ventura M."/>
            <person name="Milani C."/>
            <person name="Lugli G.A."/>
        </authorList>
    </citation>
    <scope>NUCLEOTIDE SEQUENCE [LARGE SCALE GENOMIC DNA]</scope>
    <source>
        <strain evidence="14 15">LMG 21775</strain>
    </source>
</reference>
<dbReference type="PANTHER" id="PTHR43848">
    <property type="entry name" value="PUTRESCINE TRANSPORT SYSTEM PERMEASE PROTEIN POTI"/>
    <property type="match status" value="1"/>
</dbReference>
<feature type="transmembrane region" description="Helical" evidence="11">
    <location>
        <begin position="279"/>
        <end position="301"/>
    </location>
</feature>
<feature type="transmembrane region" description="Helical" evidence="11">
    <location>
        <begin position="228"/>
        <end position="245"/>
    </location>
</feature>
<dbReference type="SUPFAM" id="SSF161098">
    <property type="entry name" value="MetI-like"/>
    <property type="match status" value="1"/>
</dbReference>
<evidence type="ECO:0000313" key="14">
    <source>
        <dbReference type="EMBL" id="KFI82779.1"/>
    </source>
</evidence>
<dbReference type="RefSeq" id="WP_239647646.1">
    <property type="nucleotide sequence ID" value="NZ_JBDNLK010000004.1"/>
</dbReference>
<evidence type="ECO:0000256" key="4">
    <source>
        <dbReference type="ARBA" id="ARBA00022475"/>
    </source>
</evidence>
<evidence type="ECO:0000256" key="12">
    <source>
        <dbReference type="SAM" id="MobiDB-lite"/>
    </source>
</evidence>
<keyword evidence="15" id="KW-1185">Reference proteome</keyword>
<feature type="transmembrane region" description="Helical" evidence="11">
    <location>
        <begin position="57"/>
        <end position="80"/>
    </location>
</feature>
<comment type="function">
    <text evidence="9">Required for the activity of the bacterial periplasmic transport system of putrescine and spermidine.</text>
</comment>
<dbReference type="GO" id="GO:0055085">
    <property type="term" value="P:transmembrane transport"/>
    <property type="evidence" value="ECO:0007669"/>
    <property type="project" value="InterPro"/>
</dbReference>
<feature type="domain" description="ABC transmembrane type-1" evidence="13">
    <location>
        <begin position="110"/>
        <end position="301"/>
    </location>
</feature>
<comment type="subcellular location">
    <subcellularLocation>
        <location evidence="1">Cell inner membrane</location>
        <topology evidence="1">Multi-pass membrane protein</topology>
    </subcellularLocation>
    <subcellularLocation>
        <location evidence="11">Cell membrane</location>
        <topology evidence="11">Multi-pass membrane protein</topology>
    </subcellularLocation>
</comment>
<organism evidence="14 15">
    <name type="scientific">Bifidobacterium psychraerophilum</name>
    <dbReference type="NCBI Taxonomy" id="218140"/>
    <lineage>
        <taxon>Bacteria</taxon>
        <taxon>Bacillati</taxon>
        <taxon>Actinomycetota</taxon>
        <taxon>Actinomycetes</taxon>
        <taxon>Bifidobacteriales</taxon>
        <taxon>Bifidobacteriaceae</taxon>
        <taxon>Bifidobacterium</taxon>
    </lineage>
</organism>
<evidence type="ECO:0000256" key="5">
    <source>
        <dbReference type="ARBA" id="ARBA00022519"/>
    </source>
</evidence>
<evidence type="ECO:0000313" key="15">
    <source>
        <dbReference type="Proteomes" id="UP000029050"/>
    </source>
</evidence>
<keyword evidence="6 11" id="KW-0812">Transmembrane</keyword>
<dbReference type="PROSITE" id="PS50928">
    <property type="entry name" value="ABC_TM1"/>
    <property type="match status" value="1"/>
</dbReference>
<evidence type="ECO:0000256" key="2">
    <source>
        <dbReference type="ARBA" id="ARBA00007069"/>
    </source>
</evidence>
<accession>A0A087CHM9</accession>
<keyword evidence="4" id="KW-1003">Cell membrane</keyword>
<protein>
    <recommendedName>
        <fullName evidence="10">Spermidine/putrescine transport system permease protein PotC</fullName>
    </recommendedName>
</protein>
<evidence type="ECO:0000256" key="1">
    <source>
        <dbReference type="ARBA" id="ARBA00004429"/>
    </source>
</evidence>
<evidence type="ECO:0000256" key="8">
    <source>
        <dbReference type="ARBA" id="ARBA00023136"/>
    </source>
</evidence>
<evidence type="ECO:0000259" key="13">
    <source>
        <dbReference type="PROSITE" id="PS50928"/>
    </source>
</evidence>
<name>A0A087CHM9_9BIFI</name>
<keyword evidence="7 11" id="KW-1133">Transmembrane helix</keyword>
<dbReference type="InterPro" id="IPR000515">
    <property type="entry name" value="MetI-like"/>
</dbReference>
<gene>
    <name evidence="14" type="ORF">BPSY_0571</name>
</gene>
<evidence type="ECO:0000256" key="10">
    <source>
        <dbReference type="ARBA" id="ARBA00039580"/>
    </source>
</evidence>
<dbReference type="CDD" id="cd06261">
    <property type="entry name" value="TM_PBP2"/>
    <property type="match status" value="1"/>
</dbReference>
<sequence>MSENARNMVRDTATAHSSRKASPRRSATAVPAGTRPAQTAPKQPWFRRDPLKRFPGFGFISVMVMAFLYLPMLIVVVYSFNGGNQALLWKGFSLRWYAQVFTSEAIIDATLVSLKVAVIATVVSTVLALAFVLSAEKLSRAGNTMASLLLDAPIVIPEIVMGVATLSFIRLLGMSPGFWPLVFAHVTFCIPFVLMPLRARLQNLDPAITEAAADLGASNATIIARIQLPLLMPGILSGALMAFVTSLDDFMISNFLTSAGSTTLPIYIFGLIRKGINPSLNVVATLLLMLAIVIAVGTSLMQRKEDA</sequence>
<dbReference type="eggNOG" id="COG1177">
    <property type="taxonomic scope" value="Bacteria"/>
</dbReference>
<evidence type="ECO:0000256" key="6">
    <source>
        <dbReference type="ARBA" id="ARBA00022692"/>
    </source>
</evidence>
<evidence type="ECO:0000256" key="9">
    <source>
        <dbReference type="ARBA" id="ARBA00037216"/>
    </source>
</evidence>
<dbReference type="PANTHER" id="PTHR43848:SF5">
    <property type="entry name" value="SPERMIDINE_PUTRESCINE TRANSPORT SYSTEM PERMEASE PROTEIN POTC"/>
    <property type="match status" value="1"/>
</dbReference>
<evidence type="ECO:0000256" key="11">
    <source>
        <dbReference type="RuleBase" id="RU363032"/>
    </source>
</evidence>
<dbReference type="Gene3D" id="1.10.3720.10">
    <property type="entry name" value="MetI-like"/>
    <property type="match status" value="1"/>
</dbReference>
<feature type="region of interest" description="Disordered" evidence="12">
    <location>
        <begin position="1"/>
        <end position="42"/>
    </location>
</feature>
<feature type="transmembrane region" description="Helical" evidence="11">
    <location>
        <begin position="178"/>
        <end position="197"/>
    </location>
</feature>